<sequence length="714" mass="71642">MTSSRFRGILGVALAALIVLTGASVFAGTSAAFAESTPSPAPPATAPAPLPAPTITSPAPGTFVNGTSVRVQGTKAPGTSIQILAGPGQDSLCQVSGDAGTNFDCVVPVSQSGRQYVLTAVQYGGGQTENQRASVTIQALMPPTVNPQSGTTPGPISGKGYPGATVTVASNGNVFATTTVTNAGAWGATIPDSTPSGTYNIQATQAFTPGGAASRPSTSVPIRVEIESIPAPTITSPTNGQNVSPANATYSGTGTDGLTVMVNAGNEQGERLVCTATVSGGRWSCSGAGMPSGAATLIALQTDGKNLPASSIPVSVNYGAASGSGGTPTAPGTPGSTPQAPGTKTPAPTVAPAPGSTATPAPAPATPGQTPSEGATPPGGGGLQENGGTWADSTPFTNALQPTSGVLFTAEWWRAVALAAGAIALLLVPARLLANIVAARISPVRRHGHGISHFTGRNRSAAEFDRAPELPSPGVWVTGAFGIVMTAILVMLANPIEGQPGYLRLLLASVIALLLVNAAGTLMPVVLARWWKAGPATIKLAPRYLIAVAAASALSRLLELQPAILFGLVFTVSLVSVIGAELRGKVALARIAAVFSVGVVGWVATGLIGQPSGFWGALGSEIAGITAMAGVGSAAIMLIPLGQLSGRAIYSWSKPLWMAVTLMMFTALFLQLGPVIDSWQGGVAASVAVLLAVGFGAVSLSLWLWRRYVQPALR</sequence>
<feature type="region of interest" description="Disordered" evidence="1">
    <location>
        <begin position="321"/>
        <end position="396"/>
    </location>
</feature>
<feature type="transmembrane region" description="Helical" evidence="2">
    <location>
        <begin position="656"/>
        <end position="676"/>
    </location>
</feature>
<feature type="transmembrane region" description="Helical" evidence="2">
    <location>
        <begin position="622"/>
        <end position="644"/>
    </location>
</feature>
<dbReference type="OrthoDB" id="5109916at2"/>
<name>A0A1T5IZP1_9MICO</name>
<dbReference type="Proteomes" id="UP000190857">
    <property type="component" value="Unassembled WGS sequence"/>
</dbReference>
<feature type="transmembrane region" description="Helical" evidence="2">
    <location>
        <begin position="682"/>
        <end position="705"/>
    </location>
</feature>
<organism evidence="4 5">
    <name type="scientific">Okibacterium fritillariae</name>
    <dbReference type="NCBI Taxonomy" id="123320"/>
    <lineage>
        <taxon>Bacteria</taxon>
        <taxon>Bacillati</taxon>
        <taxon>Actinomycetota</taxon>
        <taxon>Actinomycetes</taxon>
        <taxon>Micrococcales</taxon>
        <taxon>Microbacteriaceae</taxon>
        <taxon>Okibacterium</taxon>
    </lineage>
</organism>
<accession>A0A1T5IZP1</accession>
<gene>
    <name evidence="4" type="ORF">SAMN06309945_1055</name>
</gene>
<dbReference type="AlphaFoldDB" id="A0A1T5IZP1"/>
<dbReference type="RefSeq" id="WP_079727173.1">
    <property type="nucleotide sequence ID" value="NZ_FUZP01000001.1"/>
</dbReference>
<keyword evidence="2" id="KW-0812">Transmembrane</keyword>
<feature type="transmembrane region" description="Helical" evidence="2">
    <location>
        <begin position="563"/>
        <end position="580"/>
    </location>
</feature>
<evidence type="ECO:0000313" key="5">
    <source>
        <dbReference type="Proteomes" id="UP000190857"/>
    </source>
</evidence>
<reference evidence="4 5" key="1">
    <citation type="submission" date="2017-02" db="EMBL/GenBank/DDBJ databases">
        <authorList>
            <person name="Peterson S.W."/>
        </authorList>
    </citation>
    <scope>NUCLEOTIDE SEQUENCE [LARGE SCALE GENOMIC DNA]</scope>
    <source>
        <strain evidence="4 5">VKM Ac-2059</strain>
    </source>
</reference>
<keyword evidence="2" id="KW-1133">Transmembrane helix</keyword>
<evidence type="ECO:0000256" key="2">
    <source>
        <dbReference type="SAM" id="Phobius"/>
    </source>
</evidence>
<protein>
    <recommendedName>
        <fullName evidence="6">Bacterial Ig-like domain-containing protein</fullName>
    </recommendedName>
</protein>
<proteinExistence type="predicted"/>
<feature type="transmembrane region" description="Helical" evidence="2">
    <location>
        <begin position="587"/>
        <end position="610"/>
    </location>
</feature>
<dbReference type="STRING" id="123320.SAMN06309945_1055"/>
<keyword evidence="5" id="KW-1185">Reference proteome</keyword>
<dbReference type="GO" id="GO:0005975">
    <property type="term" value="P:carbohydrate metabolic process"/>
    <property type="evidence" value="ECO:0007669"/>
    <property type="project" value="UniProtKB-ARBA"/>
</dbReference>
<feature type="signal peptide" evidence="3">
    <location>
        <begin position="1"/>
        <end position="27"/>
    </location>
</feature>
<feature type="transmembrane region" description="Helical" evidence="2">
    <location>
        <begin position="505"/>
        <end position="528"/>
    </location>
</feature>
<evidence type="ECO:0000256" key="1">
    <source>
        <dbReference type="SAM" id="MobiDB-lite"/>
    </source>
</evidence>
<keyword evidence="2" id="KW-0472">Membrane</keyword>
<dbReference type="Gene3D" id="2.60.40.10">
    <property type="entry name" value="Immunoglobulins"/>
    <property type="match status" value="1"/>
</dbReference>
<evidence type="ECO:0000256" key="3">
    <source>
        <dbReference type="SAM" id="SignalP"/>
    </source>
</evidence>
<feature type="transmembrane region" description="Helical" evidence="2">
    <location>
        <begin position="412"/>
        <end position="437"/>
    </location>
</feature>
<dbReference type="InterPro" id="IPR013783">
    <property type="entry name" value="Ig-like_fold"/>
</dbReference>
<feature type="chain" id="PRO_5039070778" description="Bacterial Ig-like domain-containing protein" evidence="3">
    <location>
        <begin position="28"/>
        <end position="714"/>
    </location>
</feature>
<evidence type="ECO:0008006" key="6">
    <source>
        <dbReference type="Google" id="ProtNLM"/>
    </source>
</evidence>
<feature type="compositionally biased region" description="Low complexity" evidence="1">
    <location>
        <begin position="327"/>
        <end position="371"/>
    </location>
</feature>
<dbReference type="EMBL" id="FUZP01000001">
    <property type="protein sequence ID" value="SKC44655.1"/>
    <property type="molecule type" value="Genomic_DNA"/>
</dbReference>
<evidence type="ECO:0000313" key="4">
    <source>
        <dbReference type="EMBL" id="SKC44655.1"/>
    </source>
</evidence>
<feature type="transmembrane region" description="Helical" evidence="2">
    <location>
        <begin position="540"/>
        <end position="557"/>
    </location>
</feature>
<keyword evidence="3" id="KW-0732">Signal</keyword>
<feature type="transmembrane region" description="Helical" evidence="2">
    <location>
        <begin position="474"/>
        <end position="493"/>
    </location>
</feature>